<accession>D4CXA6</accession>
<gene>
    <name evidence="8" type="ORF">FUSPEROL_02067</name>
</gene>
<name>D4CXA6_9FUSO</name>
<dbReference type="STRING" id="546275.FUSPEROL_02067"/>
<dbReference type="PANTHER" id="PTHR30629:SF2">
    <property type="entry name" value="PROPHAGE INTEGRASE INTS-RELATED"/>
    <property type="match status" value="1"/>
</dbReference>
<dbReference type="InterPro" id="IPR010998">
    <property type="entry name" value="Integrase_recombinase_N"/>
</dbReference>
<dbReference type="PANTHER" id="PTHR30629">
    <property type="entry name" value="PROPHAGE INTEGRASE"/>
    <property type="match status" value="1"/>
</dbReference>
<dbReference type="GO" id="GO:0003677">
    <property type="term" value="F:DNA binding"/>
    <property type="evidence" value="ECO:0007669"/>
    <property type="project" value="UniProtKB-UniRule"/>
</dbReference>
<feature type="domain" description="Tyr recombinase" evidence="6">
    <location>
        <begin position="181"/>
        <end position="357"/>
    </location>
</feature>
<dbReference type="InterPro" id="IPR013762">
    <property type="entry name" value="Integrase-like_cat_sf"/>
</dbReference>
<dbReference type="PROSITE" id="PS51898">
    <property type="entry name" value="TYR_RECOMBINASE"/>
    <property type="match status" value="1"/>
</dbReference>
<dbReference type="Proteomes" id="UP000003748">
    <property type="component" value="Unassembled WGS sequence"/>
</dbReference>
<organism evidence="8 9">
    <name type="scientific">Fusobacterium periodonticum ATCC 33693</name>
    <dbReference type="NCBI Taxonomy" id="546275"/>
    <lineage>
        <taxon>Bacteria</taxon>
        <taxon>Fusobacteriati</taxon>
        <taxon>Fusobacteriota</taxon>
        <taxon>Fusobacteriia</taxon>
        <taxon>Fusobacteriales</taxon>
        <taxon>Fusobacteriaceae</taxon>
        <taxon>Fusobacterium</taxon>
    </lineage>
</organism>
<dbReference type="GO" id="GO:0006310">
    <property type="term" value="P:DNA recombination"/>
    <property type="evidence" value="ECO:0007669"/>
    <property type="project" value="UniProtKB-KW"/>
</dbReference>
<evidence type="ECO:0000259" key="6">
    <source>
        <dbReference type="PROSITE" id="PS51898"/>
    </source>
</evidence>
<evidence type="ECO:0000256" key="4">
    <source>
        <dbReference type="ARBA" id="ARBA00023172"/>
    </source>
</evidence>
<comment type="caution">
    <text evidence="8">The sequence shown here is derived from an EMBL/GenBank/DDBJ whole genome shotgun (WGS) entry which is preliminary data.</text>
</comment>
<feature type="domain" description="Core-binding (CB)" evidence="7">
    <location>
        <begin position="80"/>
        <end position="155"/>
    </location>
</feature>
<dbReference type="InterPro" id="IPR050808">
    <property type="entry name" value="Phage_Integrase"/>
</dbReference>
<dbReference type="InterPro" id="IPR044068">
    <property type="entry name" value="CB"/>
</dbReference>
<dbReference type="RefSeq" id="WP_005974737.1">
    <property type="nucleotide sequence ID" value="NZ_GG665898.1"/>
</dbReference>
<dbReference type="PROSITE" id="PS51900">
    <property type="entry name" value="CB"/>
    <property type="match status" value="1"/>
</dbReference>
<keyword evidence="2" id="KW-0229">DNA integration</keyword>
<dbReference type="InterPro" id="IPR002104">
    <property type="entry name" value="Integrase_catalytic"/>
</dbReference>
<evidence type="ECO:0000313" key="8">
    <source>
        <dbReference type="EMBL" id="EFE86026.1"/>
    </source>
</evidence>
<dbReference type="Pfam" id="PF14659">
    <property type="entry name" value="Phage_int_SAM_3"/>
    <property type="match status" value="1"/>
</dbReference>
<dbReference type="InterPro" id="IPR004107">
    <property type="entry name" value="Integrase_SAM-like_N"/>
</dbReference>
<dbReference type="Gene3D" id="1.10.150.130">
    <property type="match status" value="1"/>
</dbReference>
<evidence type="ECO:0000256" key="3">
    <source>
        <dbReference type="ARBA" id="ARBA00023125"/>
    </source>
</evidence>
<dbReference type="GO" id="GO:0015074">
    <property type="term" value="P:DNA integration"/>
    <property type="evidence" value="ECO:0007669"/>
    <property type="project" value="UniProtKB-KW"/>
</dbReference>
<keyword evidence="3 5" id="KW-0238">DNA-binding</keyword>
<protein>
    <submittedName>
        <fullName evidence="8">Site-specific recombinase, phage integrase family</fullName>
    </submittedName>
</protein>
<keyword evidence="4" id="KW-0233">DNA recombination</keyword>
<evidence type="ECO:0000256" key="2">
    <source>
        <dbReference type="ARBA" id="ARBA00022908"/>
    </source>
</evidence>
<dbReference type="Pfam" id="PF00589">
    <property type="entry name" value="Phage_integrase"/>
    <property type="match status" value="1"/>
</dbReference>
<evidence type="ECO:0000259" key="7">
    <source>
        <dbReference type="PROSITE" id="PS51900"/>
    </source>
</evidence>
<dbReference type="AlphaFoldDB" id="D4CXA6"/>
<dbReference type="InterPro" id="IPR011010">
    <property type="entry name" value="DNA_brk_join_enz"/>
</dbReference>
<dbReference type="GeneID" id="78420249"/>
<evidence type="ECO:0000313" key="9">
    <source>
        <dbReference type="Proteomes" id="UP000003748"/>
    </source>
</evidence>
<dbReference type="CDD" id="cd00796">
    <property type="entry name" value="INT_Rci_Hp1_C"/>
    <property type="match status" value="1"/>
</dbReference>
<evidence type="ECO:0000256" key="1">
    <source>
        <dbReference type="ARBA" id="ARBA00008857"/>
    </source>
</evidence>
<comment type="similarity">
    <text evidence="1">Belongs to the 'phage' integrase family.</text>
</comment>
<dbReference type="EMBL" id="ACJY01000099">
    <property type="protein sequence ID" value="EFE86026.1"/>
    <property type="molecule type" value="Genomic_DNA"/>
</dbReference>
<proteinExistence type="inferred from homology"/>
<dbReference type="eggNOG" id="COG0582">
    <property type="taxonomic scope" value="Bacteria"/>
</dbReference>
<sequence length="360" mass="42629">MRAANGMGTVSKLSGKRRKPWLLRDNKRFNEETGKFERLVLGVFETKKEAETYRIAYFTNNLDMLEKTDIKIHKKKEKGITFEQVYNLWLKNKDVNDGTLTNYETQFKRSKKLHKMEINKINGILLQDIFYSLNLTNSTLRVLKSFWSMIFDFAILNDMCSKNYAKYLKTKTVEKGKKTSDRERVITQEELQVLWDNISNNETNKHGIIDMVLILCYTGLRISELLRVKRKDVYLNEYYFEVEKSKSKAGVRKVPIADKILDLFRARYFSKDKYLWQRLDGLEYDYDSFDNHFRILFRDLGLSYHSLHDTRHTFASLLSDNVADKDAIIKIIGHSNYKTTSDVYIHKEIKRLKKVVDEIK</sequence>
<dbReference type="Gene3D" id="1.10.443.10">
    <property type="entry name" value="Intergrase catalytic core"/>
    <property type="match status" value="1"/>
</dbReference>
<evidence type="ECO:0000256" key="5">
    <source>
        <dbReference type="PROSITE-ProRule" id="PRU01248"/>
    </source>
</evidence>
<dbReference type="OrthoDB" id="9801717at2"/>
<dbReference type="HOGENOM" id="CLU_027562_1_1_0"/>
<dbReference type="SUPFAM" id="SSF56349">
    <property type="entry name" value="DNA breaking-rejoining enzymes"/>
    <property type="match status" value="1"/>
</dbReference>
<reference evidence="8 9" key="1">
    <citation type="submission" date="2010-02" db="EMBL/GenBank/DDBJ databases">
        <authorList>
            <person name="Weinstock G."/>
            <person name="Sodergren E."/>
            <person name="Clifton S."/>
            <person name="Fulton L."/>
            <person name="Fulton B."/>
            <person name="Courtney L."/>
            <person name="Fronick C."/>
            <person name="Harrison M."/>
            <person name="Strong C."/>
            <person name="Farmer C."/>
            <person name="Delahaunty K."/>
            <person name="Markovic C."/>
            <person name="Hall O."/>
            <person name="Minx P."/>
            <person name="Tomlinson C."/>
            <person name="Mitreva M."/>
            <person name="Nelson J."/>
            <person name="Hou S."/>
            <person name="Wollam A."/>
            <person name="Pepin K.H."/>
            <person name="Johnson M."/>
            <person name="Bhonagiri V."/>
            <person name="Zhang X."/>
            <person name="Suruliraj S."/>
            <person name="Warren W."/>
            <person name="Chinwalla A."/>
            <person name="Mardis E.R."/>
            <person name="Wilson R.K."/>
        </authorList>
    </citation>
    <scope>NUCLEOTIDE SEQUENCE [LARGE SCALE GENOMIC DNA]</scope>
    <source>
        <strain evidence="8 9">ATCC 33693</strain>
    </source>
</reference>